<evidence type="ECO:0000259" key="4">
    <source>
        <dbReference type="PROSITE" id="PS50102"/>
    </source>
</evidence>
<dbReference type="Proteomes" id="UP000325440">
    <property type="component" value="Unassembled WGS sequence"/>
</dbReference>
<dbReference type="EMBL" id="CABPRJ010001463">
    <property type="protein sequence ID" value="VVC38124.1"/>
    <property type="molecule type" value="Genomic_DNA"/>
</dbReference>
<dbReference type="GO" id="GO:0003729">
    <property type="term" value="F:mRNA binding"/>
    <property type="evidence" value="ECO:0007669"/>
    <property type="project" value="TreeGrafter"/>
</dbReference>
<dbReference type="PROSITE" id="PS50102">
    <property type="entry name" value="RRM"/>
    <property type="match status" value="1"/>
</dbReference>
<gene>
    <name evidence="5" type="ORF">CINCED_3A022276</name>
</gene>
<evidence type="ECO:0000256" key="1">
    <source>
        <dbReference type="ARBA" id="ARBA00022884"/>
    </source>
</evidence>
<feature type="domain" description="RRM" evidence="4">
    <location>
        <begin position="112"/>
        <end position="189"/>
    </location>
</feature>
<dbReference type="InterPro" id="IPR025715">
    <property type="entry name" value="FoP_C"/>
</dbReference>
<dbReference type="AlphaFoldDB" id="A0A5E4N0D2"/>
<dbReference type="PANTHER" id="PTHR19965:SF82">
    <property type="entry name" value="THO COMPLEX SUBUNIT 4"/>
    <property type="match status" value="1"/>
</dbReference>
<dbReference type="InterPro" id="IPR000504">
    <property type="entry name" value="RRM_dom"/>
</dbReference>
<feature type="compositionally biased region" description="Gly residues" evidence="3">
    <location>
        <begin position="24"/>
        <end position="43"/>
    </location>
</feature>
<dbReference type="GO" id="GO:0005634">
    <property type="term" value="C:nucleus"/>
    <property type="evidence" value="ECO:0007669"/>
    <property type="project" value="TreeGrafter"/>
</dbReference>
<keyword evidence="1 2" id="KW-0694">RNA-binding</keyword>
<keyword evidence="6" id="KW-1185">Reference proteome</keyword>
<feature type="compositionally biased region" description="Basic and acidic residues" evidence="3">
    <location>
        <begin position="244"/>
        <end position="256"/>
    </location>
</feature>
<dbReference type="Pfam" id="PF00076">
    <property type="entry name" value="RRM_1"/>
    <property type="match status" value="1"/>
</dbReference>
<dbReference type="GO" id="GO:0006406">
    <property type="term" value="P:mRNA export from nucleus"/>
    <property type="evidence" value="ECO:0007669"/>
    <property type="project" value="TreeGrafter"/>
</dbReference>
<name>A0A5E4N0D2_9HEMI</name>
<feature type="compositionally biased region" description="Low complexity" evidence="3">
    <location>
        <begin position="220"/>
        <end position="234"/>
    </location>
</feature>
<dbReference type="SMART" id="SM00360">
    <property type="entry name" value="RRM"/>
    <property type="match status" value="1"/>
</dbReference>
<evidence type="ECO:0000256" key="2">
    <source>
        <dbReference type="PROSITE-ProRule" id="PRU00176"/>
    </source>
</evidence>
<dbReference type="InterPro" id="IPR012677">
    <property type="entry name" value="Nucleotide-bd_a/b_plait_sf"/>
</dbReference>
<accession>A0A5E4N0D2</accession>
<feature type="compositionally biased region" description="Gly residues" evidence="3">
    <location>
        <begin position="51"/>
        <end position="64"/>
    </location>
</feature>
<evidence type="ECO:0000313" key="5">
    <source>
        <dbReference type="EMBL" id="VVC38124.1"/>
    </source>
</evidence>
<dbReference type="InterPro" id="IPR035979">
    <property type="entry name" value="RBD_domain_sf"/>
</dbReference>
<dbReference type="CDD" id="cd12680">
    <property type="entry name" value="RRM_THOC4"/>
    <property type="match status" value="1"/>
</dbReference>
<protein>
    <submittedName>
        <fullName evidence="5">Chromatin target of PRMT1 protein, C-terminal,RNA recognition motif domain</fullName>
    </submittedName>
</protein>
<dbReference type="OrthoDB" id="6615050at2759"/>
<dbReference type="InterPro" id="IPR051229">
    <property type="entry name" value="ALYREF_mRNA_export"/>
</dbReference>
<dbReference type="Gene3D" id="3.30.70.330">
    <property type="match status" value="1"/>
</dbReference>
<dbReference type="PANTHER" id="PTHR19965">
    <property type="entry name" value="RNA AND EXPORT FACTOR BINDING PROTEIN"/>
    <property type="match status" value="1"/>
</dbReference>
<feature type="compositionally biased region" description="Basic residues" evidence="3">
    <location>
        <begin position="11"/>
        <end position="23"/>
    </location>
</feature>
<sequence length="269" mass="28349">MDVSLDELIKSKRSASRGGRRGGGRQGGTRGGSSRRGGAGGGSNFRSNGSAAGGGGGGGGGGPMRRGRSVGRRSNGFSPYSKGDVNASWTHDMYEGPKRQQMRGGLSTTNIHKIVISNLDFGVTSTDIQELFDEFGPLKTATVHYDRSGRSLGTADVVFDSKNAALKAVRQYNNVPLDGRPMKIELATDLSTVANLATRLSRPATLPVRGIRGGGGIRGNRGNTRGVRSNNRGISRGRGGRGGRNTEKKMPNKDELDAQLDSFIKSKNN</sequence>
<dbReference type="SUPFAM" id="SSF54928">
    <property type="entry name" value="RNA-binding domain, RBD"/>
    <property type="match status" value="1"/>
</dbReference>
<organism evidence="5 6">
    <name type="scientific">Cinara cedri</name>
    <dbReference type="NCBI Taxonomy" id="506608"/>
    <lineage>
        <taxon>Eukaryota</taxon>
        <taxon>Metazoa</taxon>
        <taxon>Ecdysozoa</taxon>
        <taxon>Arthropoda</taxon>
        <taxon>Hexapoda</taxon>
        <taxon>Insecta</taxon>
        <taxon>Pterygota</taxon>
        <taxon>Neoptera</taxon>
        <taxon>Paraneoptera</taxon>
        <taxon>Hemiptera</taxon>
        <taxon>Sternorrhyncha</taxon>
        <taxon>Aphidomorpha</taxon>
        <taxon>Aphidoidea</taxon>
        <taxon>Aphididae</taxon>
        <taxon>Lachninae</taxon>
        <taxon>Cinara</taxon>
    </lineage>
</organism>
<dbReference type="Pfam" id="PF13865">
    <property type="entry name" value="FoP_duplication"/>
    <property type="match status" value="1"/>
</dbReference>
<feature type="region of interest" description="Disordered" evidence="3">
    <location>
        <begin position="1"/>
        <end position="89"/>
    </location>
</feature>
<reference evidence="5 6" key="1">
    <citation type="submission" date="2019-08" db="EMBL/GenBank/DDBJ databases">
        <authorList>
            <person name="Alioto T."/>
            <person name="Alioto T."/>
            <person name="Gomez Garrido J."/>
        </authorList>
    </citation>
    <scope>NUCLEOTIDE SEQUENCE [LARGE SCALE GENOMIC DNA]</scope>
</reference>
<proteinExistence type="predicted"/>
<evidence type="ECO:0000313" key="6">
    <source>
        <dbReference type="Proteomes" id="UP000325440"/>
    </source>
</evidence>
<evidence type="ECO:0000256" key="3">
    <source>
        <dbReference type="SAM" id="MobiDB-lite"/>
    </source>
</evidence>
<feature type="region of interest" description="Disordered" evidence="3">
    <location>
        <begin position="210"/>
        <end position="269"/>
    </location>
</feature>